<evidence type="ECO:0000259" key="6">
    <source>
        <dbReference type="PROSITE" id="PS51007"/>
    </source>
</evidence>
<dbReference type="InterPro" id="IPR036909">
    <property type="entry name" value="Cyt_c-like_dom_sf"/>
</dbReference>
<dbReference type="Gene3D" id="1.10.760.10">
    <property type="entry name" value="Cytochrome c-like domain"/>
    <property type="match status" value="2"/>
</dbReference>
<dbReference type="InterPro" id="IPR009056">
    <property type="entry name" value="Cyt_c-like_dom"/>
</dbReference>
<dbReference type="SUPFAM" id="SSF46626">
    <property type="entry name" value="Cytochrome c"/>
    <property type="match status" value="2"/>
</dbReference>
<evidence type="ECO:0000256" key="5">
    <source>
        <dbReference type="SAM" id="MobiDB-lite"/>
    </source>
</evidence>
<comment type="caution">
    <text evidence="7">The sequence shown here is derived from an EMBL/GenBank/DDBJ whole genome shotgun (WGS) entry which is preliminary data.</text>
</comment>
<dbReference type="PANTHER" id="PTHR35008">
    <property type="entry name" value="BLL4482 PROTEIN-RELATED"/>
    <property type="match status" value="1"/>
</dbReference>
<evidence type="ECO:0000256" key="3">
    <source>
        <dbReference type="ARBA" id="ARBA00023004"/>
    </source>
</evidence>
<evidence type="ECO:0000256" key="4">
    <source>
        <dbReference type="PROSITE-ProRule" id="PRU00433"/>
    </source>
</evidence>
<keyword evidence="3 4" id="KW-0408">Iron</keyword>
<evidence type="ECO:0000313" key="7">
    <source>
        <dbReference type="EMBL" id="CAE6760723.1"/>
    </source>
</evidence>
<proteinExistence type="predicted"/>
<sequence>MRHFMLGSLLAIAVVGGCVGSQGSGGVGRSGLGQAESGGIDAVFSHPSPDSIPGGQRGEQIRLGYQLVVHTQEFAASYVGNGLTCANCHLDAGLDPNSASYVGLSRAYPEYRARAGRVVTLADRINECFERNLNGKPIPQDSHKLQAIVAYIEWLSKDVPADSRMAWRGIPTIQSPKPPDAVNGVKVFTARCAFCHGADGQGTMAGPPLWGPQSYTLGAELALVPVAAAFIKSNMPRTRGWALSDQDAYDVAAYINAQPRPDFPDKGHDWPKGGKPADVPY</sequence>
<dbReference type="PROSITE" id="PS51007">
    <property type="entry name" value="CYTC"/>
    <property type="match status" value="1"/>
</dbReference>
<dbReference type="Pfam" id="PF00034">
    <property type="entry name" value="Cytochrom_C"/>
    <property type="match status" value="1"/>
</dbReference>
<reference evidence="7 8" key="1">
    <citation type="submission" date="2021-02" db="EMBL/GenBank/DDBJ databases">
        <authorList>
            <person name="Han P."/>
        </authorList>
    </citation>
    <scope>NUCLEOTIDE SEQUENCE [LARGE SCALE GENOMIC DNA]</scope>
    <source>
        <strain evidence="7">Candidatus Nitrospira sp. ZN2</strain>
    </source>
</reference>
<evidence type="ECO:0000256" key="2">
    <source>
        <dbReference type="ARBA" id="ARBA00022723"/>
    </source>
</evidence>
<dbReference type="InterPro" id="IPR051459">
    <property type="entry name" value="Cytochrome_c-type_DH"/>
</dbReference>
<feature type="region of interest" description="Disordered" evidence="5">
    <location>
        <begin position="260"/>
        <end position="281"/>
    </location>
</feature>
<feature type="domain" description="Cytochrome c" evidence="6">
    <location>
        <begin position="179"/>
        <end position="259"/>
    </location>
</feature>
<name>A0ABN7LNH6_9BACT</name>
<gene>
    <name evidence="7" type="ORF">NSPZN2_30630</name>
</gene>
<keyword evidence="1 4" id="KW-0349">Heme</keyword>
<accession>A0ABN7LNH6</accession>
<protein>
    <submittedName>
        <fullName evidence="7">Quinol-cytochrome c reductase, cytochrome c subunit</fullName>
    </submittedName>
</protein>
<organism evidence="7 8">
    <name type="scientific">Nitrospira defluvii</name>
    <dbReference type="NCBI Taxonomy" id="330214"/>
    <lineage>
        <taxon>Bacteria</taxon>
        <taxon>Pseudomonadati</taxon>
        <taxon>Nitrospirota</taxon>
        <taxon>Nitrospiria</taxon>
        <taxon>Nitrospirales</taxon>
        <taxon>Nitrospiraceae</taxon>
        <taxon>Nitrospira</taxon>
    </lineage>
</organism>
<dbReference type="Proteomes" id="UP000675880">
    <property type="component" value="Unassembled WGS sequence"/>
</dbReference>
<evidence type="ECO:0000313" key="8">
    <source>
        <dbReference type="Proteomes" id="UP000675880"/>
    </source>
</evidence>
<dbReference type="Pfam" id="PF21342">
    <property type="entry name" value="SoxA-TsdA_cyt-c"/>
    <property type="match status" value="1"/>
</dbReference>
<evidence type="ECO:0000256" key="1">
    <source>
        <dbReference type="ARBA" id="ARBA00022617"/>
    </source>
</evidence>
<keyword evidence="2 4" id="KW-0479">Metal-binding</keyword>
<dbReference type="RefSeq" id="WP_213042767.1">
    <property type="nucleotide sequence ID" value="NZ_CAJNBJ010000016.1"/>
</dbReference>
<feature type="compositionally biased region" description="Basic and acidic residues" evidence="5">
    <location>
        <begin position="262"/>
        <end position="272"/>
    </location>
</feature>
<dbReference type="PANTHER" id="PTHR35008:SF9">
    <property type="entry name" value="CYTOCHROME C DOMAIN-CONTAINING PROTEIN"/>
    <property type="match status" value="1"/>
</dbReference>
<dbReference type="PROSITE" id="PS51257">
    <property type="entry name" value="PROKAR_LIPOPROTEIN"/>
    <property type="match status" value="1"/>
</dbReference>
<dbReference type="EMBL" id="CAJNBJ010000016">
    <property type="protein sequence ID" value="CAE6760723.1"/>
    <property type="molecule type" value="Genomic_DNA"/>
</dbReference>
<keyword evidence="8" id="KW-1185">Reference proteome</keyword>